<dbReference type="EMBL" id="PXNS01000012">
    <property type="protein sequence ID" value="PTL92380.1"/>
    <property type="molecule type" value="Genomic_DNA"/>
</dbReference>
<organism evidence="1 2">
    <name type="scientific">Halomonas litopenaei</name>
    <dbReference type="NCBI Taxonomy" id="2109328"/>
    <lineage>
        <taxon>Bacteria</taxon>
        <taxon>Pseudomonadati</taxon>
        <taxon>Pseudomonadota</taxon>
        <taxon>Gammaproteobacteria</taxon>
        <taxon>Oceanospirillales</taxon>
        <taxon>Halomonadaceae</taxon>
        <taxon>Halomonas</taxon>
    </lineage>
</organism>
<sequence>MCMPEYTAMSRESVEGAIWYQSTGPGGRGSVPAKAETKIRVKYSGLSLTQVSLTMVLTKPAGPQRPLSGGAN</sequence>
<evidence type="ECO:0000313" key="1">
    <source>
        <dbReference type="EMBL" id="PTL92380.1"/>
    </source>
</evidence>
<dbReference type="Proteomes" id="UP000241895">
    <property type="component" value="Unassembled WGS sequence"/>
</dbReference>
<reference evidence="1 2" key="1">
    <citation type="submission" date="2018-03" db="EMBL/GenBank/DDBJ databases">
        <authorList>
            <person name="Zhou J."/>
            <person name="Li X."/>
            <person name="Xue M."/>
            <person name="Yin J."/>
        </authorList>
    </citation>
    <scope>NUCLEOTIDE SEQUENCE [LARGE SCALE GENOMIC DNA]</scope>
    <source>
        <strain evidence="1 2">SYSU ZJ2214</strain>
    </source>
</reference>
<evidence type="ECO:0000313" key="2">
    <source>
        <dbReference type="Proteomes" id="UP000241895"/>
    </source>
</evidence>
<gene>
    <name evidence="1" type="ORF">C6W88_17660</name>
</gene>
<proteinExistence type="predicted"/>
<accession>A0ABX5ISF2</accession>
<comment type="caution">
    <text evidence="1">The sequence shown here is derived from an EMBL/GenBank/DDBJ whole genome shotgun (WGS) entry which is preliminary data.</text>
</comment>
<protein>
    <submittedName>
        <fullName evidence="1">Uncharacterized protein</fullName>
    </submittedName>
</protein>
<name>A0ABX5ISF2_9GAMM</name>
<keyword evidence="2" id="KW-1185">Reference proteome</keyword>